<dbReference type="InterPro" id="IPR050121">
    <property type="entry name" value="Cytochrome_P450_monoxygenase"/>
</dbReference>
<evidence type="ECO:0000256" key="2">
    <source>
        <dbReference type="ARBA" id="ARBA00004370"/>
    </source>
</evidence>
<keyword evidence="16" id="KW-1185">Reference proteome</keyword>
<evidence type="ECO:0000256" key="9">
    <source>
        <dbReference type="ARBA" id="ARBA00023002"/>
    </source>
</evidence>
<dbReference type="InterPro" id="IPR001128">
    <property type="entry name" value="Cyt_P450"/>
</dbReference>
<evidence type="ECO:0000256" key="10">
    <source>
        <dbReference type="ARBA" id="ARBA00023004"/>
    </source>
</evidence>
<name>A0A9P5P061_GYMJU</name>
<feature type="binding site" description="axial binding residue" evidence="13">
    <location>
        <position position="493"/>
    </location>
    <ligand>
        <name>heme</name>
        <dbReference type="ChEBI" id="CHEBI:30413"/>
    </ligand>
    <ligandPart>
        <name>Fe</name>
        <dbReference type="ChEBI" id="CHEBI:18248"/>
    </ligandPart>
</feature>
<dbReference type="GO" id="GO:0016705">
    <property type="term" value="F:oxidoreductase activity, acting on paired donors, with incorporation or reduction of molecular oxygen"/>
    <property type="evidence" value="ECO:0007669"/>
    <property type="project" value="InterPro"/>
</dbReference>
<sequence length="552" mass="62495">MASSHDISLYHLLILPTAWICWRLLCRQLFPTVLDNVPGPKPSSWFTGCLKDLTNTRAWEYHQKLEGTYGSTAQIKGIYGASNLYTFDPKALQHIFVKDLNIYEETDSFIEVTKLMFGGGILSTFGNEHRRQRKMLTPLFSNAHVREMVPTFYEVAHKVRRVFVQKAQLGPQEVDVLSWINRIALELIGQCGFGYSFDPLTENSVPHPYGVAFKQIIPLQAKSKDDVLMNFVIFPFLARVGTPRFRRWIIEHSESSEVKQYRDIMDTMYSASIEIFNAKKKAVEEGEETDDNQVREGKDVLSMLIKANIDASEEDKVPQKELLSQILTLTFAATDTTSSALSRTIHLLAQNKDVQDKLRQEISGARKNNAGQDPGYDELDSLPYLDAICKETLRLYPPFPILNRVNRQDSILPLRTPVRGINGQEIQEIPLSKGTVIHVSLLGSNRNPDFWGPDATEWNPDRWLNPLPNTLIDAHVPGIYSHLMTFLGGGRSCIGFKFSQLEMKVVIALLVESLEITLPSKPIHWQMTDIVTPNTQLESCNPTLPLIISLVK</sequence>
<dbReference type="GO" id="GO:0020037">
    <property type="term" value="F:heme binding"/>
    <property type="evidence" value="ECO:0007669"/>
    <property type="project" value="InterPro"/>
</dbReference>
<keyword evidence="7 13" id="KW-0479">Metal-binding</keyword>
<dbReference type="PRINTS" id="PR00385">
    <property type="entry name" value="P450"/>
</dbReference>
<evidence type="ECO:0000256" key="4">
    <source>
        <dbReference type="ARBA" id="ARBA00010617"/>
    </source>
</evidence>
<dbReference type="Proteomes" id="UP000724874">
    <property type="component" value="Unassembled WGS sequence"/>
</dbReference>
<keyword evidence="12" id="KW-0472">Membrane</keyword>
<dbReference type="EMBL" id="JADNYJ010000006">
    <property type="protein sequence ID" value="KAF8910661.1"/>
    <property type="molecule type" value="Genomic_DNA"/>
</dbReference>
<evidence type="ECO:0000256" key="12">
    <source>
        <dbReference type="ARBA" id="ARBA00023136"/>
    </source>
</evidence>
<evidence type="ECO:0000256" key="8">
    <source>
        <dbReference type="ARBA" id="ARBA00022989"/>
    </source>
</evidence>
<dbReference type="Pfam" id="PF00067">
    <property type="entry name" value="p450"/>
    <property type="match status" value="1"/>
</dbReference>
<keyword evidence="9" id="KW-0560">Oxidoreductase</keyword>
<gene>
    <name evidence="15" type="ORF">CPB84DRAFT_1723785</name>
</gene>
<keyword evidence="10 13" id="KW-0408">Iron</keyword>
<dbReference type="Gene3D" id="1.10.630.10">
    <property type="entry name" value="Cytochrome P450"/>
    <property type="match status" value="1"/>
</dbReference>
<feature type="signal peptide" evidence="14">
    <location>
        <begin position="1"/>
        <end position="26"/>
    </location>
</feature>
<dbReference type="PRINTS" id="PR00463">
    <property type="entry name" value="EP450I"/>
</dbReference>
<dbReference type="SUPFAM" id="SSF48264">
    <property type="entry name" value="Cytochrome P450"/>
    <property type="match status" value="1"/>
</dbReference>
<evidence type="ECO:0000313" key="16">
    <source>
        <dbReference type="Proteomes" id="UP000724874"/>
    </source>
</evidence>
<accession>A0A9P5P061</accession>
<comment type="subcellular location">
    <subcellularLocation>
        <location evidence="2">Membrane</location>
    </subcellularLocation>
</comment>
<comment type="similarity">
    <text evidence="4">Belongs to the cytochrome P450 family.</text>
</comment>
<dbReference type="GO" id="GO:0004497">
    <property type="term" value="F:monooxygenase activity"/>
    <property type="evidence" value="ECO:0007669"/>
    <property type="project" value="UniProtKB-KW"/>
</dbReference>
<keyword evidence="5 13" id="KW-0349">Heme</keyword>
<evidence type="ECO:0000256" key="13">
    <source>
        <dbReference type="PIRSR" id="PIRSR602401-1"/>
    </source>
</evidence>
<evidence type="ECO:0000256" key="7">
    <source>
        <dbReference type="ARBA" id="ARBA00022723"/>
    </source>
</evidence>
<dbReference type="CDD" id="cd11069">
    <property type="entry name" value="CYP_FUM15-like"/>
    <property type="match status" value="1"/>
</dbReference>
<dbReference type="GO" id="GO:0005506">
    <property type="term" value="F:iron ion binding"/>
    <property type="evidence" value="ECO:0007669"/>
    <property type="project" value="InterPro"/>
</dbReference>
<dbReference type="OrthoDB" id="1470350at2759"/>
<keyword evidence="11" id="KW-0503">Monooxygenase</keyword>
<evidence type="ECO:0000256" key="5">
    <source>
        <dbReference type="ARBA" id="ARBA00022617"/>
    </source>
</evidence>
<comment type="cofactor">
    <cofactor evidence="1 13">
        <name>heme</name>
        <dbReference type="ChEBI" id="CHEBI:30413"/>
    </cofactor>
</comment>
<keyword evidence="6" id="KW-0812">Transmembrane</keyword>
<evidence type="ECO:0000256" key="14">
    <source>
        <dbReference type="SAM" id="SignalP"/>
    </source>
</evidence>
<evidence type="ECO:0000256" key="11">
    <source>
        <dbReference type="ARBA" id="ARBA00023033"/>
    </source>
</evidence>
<evidence type="ECO:0000256" key="3">
    <source>
        <dbReference type="ARBA" id="ARBA00004721"/>
    </source>
</evidence>
<protein>
    <submittedName>
        <fullName evidence="15">Cytochrome P450</fullName>
    </submittedName>
</protein>
<reference evidence="15" key="1">
    <citation type="submission" date="2020-11" db="EMBL/GenBank/DDBJ databases">
        <authorList>
            <consortium name="DOE Joint Genome Institute"/>
            <person name="Ahrendt S."/>
            <person name="Riley R."/>
            <person name="Andreopoulos W."/>
            <person name="LaButti K."/>
            <person name="Pangilinan J."/>
            <person name="Ruiz-duenas F.J."/>
            <person name="Barrasa J.M."/>
            <person name="Sanchez-Garcia M."/>
            <person name="Camarero S."/>
            <person name="Miyauchi S."/>
            <person name="Serrano A."/>
            <person name="Linde D."/>
            <person name="Babiker R."/>
            <person name="Drula E."/>
            <person name="Ayuso-Fernandez I."/>
            <person name="Pacheco R."/>
            <person name="Padilla G."/>
            <person name="Ferreira P."/>
            <person name="Barriuso J."/>
            <person name="Kellner H."/>
            <person name="Castanera R."/>
            <person name="Alfaro M."/>
            <person name="Ramirez L."/>
            <person name="Pisabarro A.G."/>
            <person name="Kuo A."/>
            <person name="Tritt A."/>
            <person name="Lipzen A."/>
            <person name="He G."/>
            <person name="Yan M."/>
            <person name="Ng V."/>
            <person name="Cullen D."/>
            <person name="Martin F."/>
            <person name="Rosso M.-N."/>
            <person name="Henrissat B."/>
            <person name="Hibbett D."/>
            <person name="Martinez A.T."/>
            <person name="Grigoriev I.V."/>
        </authorList>
    </citation>
    <scope>NUCLEOTIDE SEQUENCE</scope>
    <source>
        <strain evidence="15">AH 44721</strain>
    </source>
</reference>
<evidence type="ECO:0000313" key="15">
    <source>
        <dbReference type="EMBL" id="KAF8910661.1"/>
    </source>
</evidence>
<feature type="chain" id="PRO_5040462132" evidence="14">
    <location>
        <begin position="27"/>
        <end position="552"/>
    </location>
</feature>
<evidence type="ECO:0000256" key="1">
    <source>
        <dbReference type="ARBA" id="ARBA00001971"/>
    </source>
</evidence>
<dbReference type="InterPro" id="IPR036396">
    <property type="entry name" value="Cyt_P450_sf"/>
</dbReference>
<keyword evidence="8" id="KW-1133">Transmembrane helix</keyword>
<dbReference type="PANTHER" id="PTHR24305:SF166">
    <property type="entry name" value="CYTOCHROME P450 12A4, MITOCHONDRIAL-RELATED"/>
    <property type="match status" value="1"/>
</dbReference>
<comment type="pathway">
    <text evidence="3">Secondary metabolite biosynthesis; terpenoid biosynthesis.</text>
</comment>
<dbReference type="InterPro" id="IPR002401">
    <property type="entry name" value="Cyt_P450_E_grp-I"/>
</dbReference>
<proteinExistence type="inferred from homology"/>
<dbReference type="AlphaFoldDB" id="A0A9P5P061"/>
<keyword evidence="14" id="KW-0732">Signal</keyword>
<dbReference type="GO" id="GO:0016020">
    <property type="term" value="C:membrane"/>
    <property type="evidence" value="ECO:0007669"/>
    <property type="project" value="UniProtKB-SubCell"/>
</dbReference>
<comment type="caution">
    <text evidence="15">The sequence shown here is derived from an EMBL/GenBank/DDBJ whole genome shotgun (WGS) entry which is preliminary data.</text>
</comment>
<dbReference type="PANTHER" id="PTHR24305">
    <property type="entry name" value="CYTOCHROME P450"/>
    <property type="match status" value="1"/>
</dbReference>
<organism evidence="15 16">
    <name type="scientific">Gymnopilus junonius</name>
    <name type="common">Spectacular rustgill mushroom</name>
    <name type="synonym">Gymnopilus spectabilis subsp. junonius</name>
    <dbReference type="NCBI Taxonomy" id="109634"/>
    <lineage>
        <taxon>Eukaryota</taxon>
        <taxon>Fungi</taxon>
        <taxon>Dikarya</taxon>
        <taxon>Basidiomycota</taxon>
        <taxon>Agaricomycotina</taxon>
        <taxon>Agaricomycetes</taxon>
        <taxon>Agaricomycetidae</taxon>
        <taxon>Agaricales</taxon>
        <taxon>Agaricineae</taxon>
        <taxon>Hymenogastraceae</taxon>
        <taxon>Gymnopilus</taxon>
    </lineage>
</organism>
<evidence type="ECO:0000256" key="6">
    <source>
        <dbReference type="ARBA" id="ARBA00022692"/>
    </source>
</evidence>